<evidence type="ECO:0000313" key="2">
    <source>
        <dbReference type="Proteomes" id="UP001175226"/>
    </source>
</evidence>
<protein>
    <submittedName>
        <fullName evidence="1">Uncharacterized protein</fullName>
    </submittedName>
</protein>
<sequence>MSMLFSLNLERLSTAPLSAPAYIGEQGPRKCSACVWSEDYGARSTLEKPGLAFAFNSGLSTLLLVWRARVQSLGSAGLQAHGRVLREVSSFQSSASSSNNSRLVVHAFSDNDFRPAATFRRPLIFATSRLGTVGTLPPTYPHGILDNNVCAAAIYRHLASVVLLEAPPPLPVLVIS</sequence>
<organism evidence="1 2">
    <name type="scientific">Armillaria borealis</name>
    <dbReference type="NCBI Taxonomy" id="47425"/>
    <lineage>
        <taxon>Eukaryota</taxon>
        <taxon>Fungi</taxon>
        <taxon>Dikarya</taxon>
        <taxon>Basidiomycota</taxon>
        <taxon>Agaricomycotina</taxon>
        <taxon>Agaricomycetes</taxon>
        <taxon>Agaricomycetidae</taxon>
        <taxon>Agaricales</taxon>
        <taxon>Marasmiineae</taxon>
        <taxon>Physalacriaceae</taxon>
        <taxon>Armillaria</taxon>
    </lineage>
</organism>
<keyword evidence="2" id="KW-1185">Reference proteome</keyword>
<dbReference type="AlphaFoldDB" id="A0AA39N0E2"/>
<proteinExistence type="predicted"/>
<reference evidence="1" key="1">
    <citation type="submission" date="2023-06" db="EMBL/GenBank/DDBJ databases">
        <authorList>
            <consortium name="Lawrence Berkeley National Laboratory"/>
            <person name="Ahrendt S."/>
            <person name="Sahu N."/>
            <person name="Indic B."/>
            <person name="Wong-Bajracharya J."/>
            <person name="Merenyi Z."/>
            <person name="Ke H.-M."/>
            <person name="Monk M."/>
            <person name="Kocsube S."/>
            <person name="Drula E."/>
            <person name="Lipzen A."/>
            <person name="Balint B."/>
            <person name="Henrissat B."/>
            <person name="Andreopoulos B."/>
            <person name="Martin F.M."/>
            <person name="Harder C.B."/>
            <person name="Rigling D."/>
            <person name="Ford K.L."/>
            <person name="Foster G.D."/>
            <person name="Pangilinan J."/>
            <person name="Papanicolaou A."/>
            <person name="Barry K."/>
            <person name="LaButti K."/>
            <person name="Viragh M."/>
            <person name="Koriabine M."/>
            <person name="Yan M."/>
            <person name="Riley R."/>
            <person name="Champramary S."/>
            <person name="Plett K.L."/>
            <person name="Tsai I.J."/>
            <person name="Slot J."/>
            <person name="Sipos G."/>
            <person name="Plett J."/>
            <person name="Nagy L.G."/>
            <person name="Grigoriev I.V."/>
        </authorList>
    </citation>
    <scope>NUCLEOTIDE SEQUENCE</scope>
    <source>
        <strain evidence="1">FPL87.14</strain>
    </source>
</reference>
<accession>A0AA39N0E2</accession>
<dbReference type="Proteomes" id="UP001175226">
    <property type="component" value="Unassembled WGS sequence"/>
</dbReference>
<comment type="caution">
    <text evidence="1">The sequence shown here is derived from an EMBL/GenBank/DDBJ whole genome shotgun (WGS) entry which is preliminary data.</text>
</comment>
<dbReference type="EMBL" id="JAUEPT010000004">
    <property type="protein sequence ID" value="KAK0452570.1"/>
    <property type="molecule type" value="Genomic_DNA"/>
</dbReference>
<evidence type="ECO:0000313" key="1">
    <source>
        <dbReference type="EMBL" id="KAK0452570.1"/>
    </source>
</evidence>
<name>A0AA39N0E2_9AGAR</name>
<gene>
    <name evidence="1" type="ORF">EV421DRAFT_2015385</name>
</gene>